<gene>
    <name evidence="2" type="ORF">g.1152</name>
</gene>
<evidence type="ECO:0000313" key="2">
    <source>
        <dbReference type="EMBL" id="JAS16902.1"/>
    </source>
</evidence>
<feature type="compositionally biased region" description="Basic and acidic residues" evidence="1">
    <location>
        <begin position="68"/>
        <end position="84"/>
    </location>
</feature>
<feature type="compositionally biased region" description="Polar residues" evidence="1">
    <location>
        <begin position="91"/>
        <end position="103"/>
    </location>
</feature>
<accession>A0A1B6CTU3</accession>
<feature type="compositionally biased region" description="Acidic residues" evidence="1">
    <location>
        <begin position="21"/>
        <end position="33"/>
    </location>
</feature>
<dbReference type="AlphaFoldDB" id="A0A1B6CTU3"/>
<feature type="compositionally biased region" description="Polar residues" evidence="1">
    <location>
        <begin position="1"/>
        <end position="19"/>
    </location>
</feature>
<feature type="non-terminal residue" evidence="2">
    <location>
        <position position="1"/>
    </location>
</feature>
<protein>
    <submittedName>
        <fullName evidence="2">Uncharacterized protein</fullName>
    </submittedName>
</protein>
<feature type="region of interest" description="Disordered" evidence="1">
    <location>
        <begin position="1"/>
        <end position="103"/>
    </location>
</feature>
<feature type="non-terminal residue" evidence="2">
    <location>
        <position position="103"/>
    </location>
</feature>
<reference evidence="2" key="1">
    <citation type="submission" date="2015-12" db="EMBL/GenBank/DDBJ databases">
        <title>De novo transcriptome assembly of four potential Pierce s Disease insect vectors from Arizona vineyards.</title>
        <authorList>
            <person name="Tassone E.E."/>
        </authorList>
    </citation>
    <scope>NUCLEOTIDE SEQUENCE</scope>
</reference>
<proteinExistence type="predicted"/>
<name>A0A1B6CTU3_9HEMI</name>
<dbReference type="EMBL" id="GEDC01020396">
    <property type="protein sequence ID" value="JAS16902.1"/>
    <property type="molecule type" value="Transcribed_RNA"/>
</dbReference>
<feature type="compositionally biased region" description="Low complexity" evidence="1">
    <location>
        <begin position="52"/>
        <end position="64"/>
    </location>
</feature>
<organism evidence="2">
    <name type="scientific">Clastoptera arizonana</name>
    <name type="common">Arizona spittle bug</name>
    <dbReference type="NCBI Taxonomy" id="38151"/>
    <lineage>
        <taxon>Eukaryota</taxon>
        <taxon>Metazoa</taxon>
        <taxon>Ecdysozoa</taxon>
        <taxon>Arthropoda</taxon>
        <taxon>Hexapoda</taxon>
        <taxon>Insecta</taxon>
        <taxon>Pterygota</taxon>
        <taxon>Neoptera</taxon>
        <taxon>Paraneoptera</taxon>
        <taxon>Hemiptera</taxon>
        <taxon>Auchenorrhyncha</taxon>
        <taxon>Cercopoidea</taxon>
        <taxon>Clastopteridae</taxon>
        <taxon>Clastoptera</taxon>
    </lineage>
</organism>
<evidence type="ECO:0000256" key="1">
    <source>
        <dbReference type="SAM" id="MobiDB-lite"/>
    </source>
</evidence>
<sequence length="103" mass="11091">KPDMSDTSSNVNPEQTSPDSVPEEDNLATESEESIPTQTENDKPELHQTVISETSSVHASSSPSIPNENDKVDAKPLVDDDRINFPEVTDDSIQTSAPPSLVS</sequence>